<gene>
    <name evidence="6" type="primary">tiaS</name>
    <name evidence="10" type="ORF">MPEBLZ_00693</name>
</gene>
<dbReference type="Pfam" id="PF22641">
    <property type="entry name" value="TiaS_TCKD"/>
    <property type="match status" value="1"/>
</dbReference>
<dbReference type="EC" id="6.3.4.22" evidence="6"/>
<evidence type="ECO:0000313" key="10">
    <source>
        <dbReference type="EMBL" id="KPQ44728.1"/>
    </source>
</evidence>
<comment type="function">
    <text evidence="6">ATP-dependent agmatine transferase that catalyzes the formation of 2-agmatinylcytidine (agm2C) at the wobble position (C34) of tRNA(Ile2), converting the codon specificity from AUG to AUA.</text>
</comment>
<dbReference type="InterPro" id="IPR055394">
    <property type="entry name" value="Zn_ribbon_TiaS"/>
</dbReference>
<dbReference type="InterPro" id="IPR053870">
    <property type="entry name" value="TiaS-like_TCKD"/>
</dbReference>
<keyword evidence="3 6" id="KW-0819">tRNA processing</keyword>
<dbReference type="Proteomes" id="UP000050360">
    <property type="component" value="Unassembled WGS sequence"/>
</dbReference>
<evidence type="ECO:0000256" key="4">
    <source>
        <dbReference type="ARBA" id="ARBA00022741"/>
    </source>
</evidence>
<feature type="domain" description="TiaS FLD" evidence="7">
    <location>
        <begin position="146"/>
        <end position="260"/>
    </location>
</feature>
<dbReference type="InterPro" id="IPR013696">
    <property type="entry name" value="TiaS_FLD"/>
</dbReference>
<dbReference type="HAMAP" id="MF_01892">
    <property type="entry name" value="tRNA_Ile2_agm2C_synt"/>
    <property type="match status" value="1"/>
</dbReference>
<evidence type="ECO:0000256" key="1">
    <source>
        <dbReference type="ARBA" id="ARBA00022490"/>
    </source>
</evidence>
<evidence type="ECO:0000259" key="9">
    <source>
        <dbReference type="Pfam" id="PF23783"/>
    </source>
</evidence>
<dbReference type="Gene3D" id="2.40.50.1010">
    <property type="match status" value="1"/>
</dbReference>
<keyword evidence="2 6" id="KW-0436">Ligase</keyword>
<proteinExistence type="inferred from homology"/>
<dbReference type="GO" id="GO:0005524">
    <property type="term" value="F:ATP binding"/>
    <property type="evidence" value="ECO:0007669"/>
    <property type="project" value="UniProtKB-KW"/>
</dbReference>
<sequence>MRLMIIGLDDTDSRDGMCTTYLMAVLIGKLNAFGHLKDYPLLVRLNPNIKYKTRGNAALAIDVELNDQNDAQNVMELVIHTVERMAFFSEENTNPGIVFVENSTQSMKNDLSGFSMRAVRDVLEIREAKEILSRHDIAHRGFKNERGLIGALAAAGFALCGLPDHTYELIAYREPKSWGSLREIDSGSVFAADAATRPDTWDTVDIENERIVFAPHSPDPILFGIRGNSEEAVRRAFSIIRSEPVERHVVFKTNQNTDMHLIKAKIQKVKEDRSYILEGSVSKPPKTTTGGHIIFEISENGTSIECAAFEPTKGFRRIIRELRAGDEVKVFGSVKDRTLNLEKIRIDRLNIQELRNPVCCDKRMKSMGKEQGYRCEKCGAVKKEQVTETLQRNILPGFYEVPPCARRHLSKPLVRFLKS</sequence>
<dbReference type="GO" id="GO:0002101">
    <property type="term" value="P:tRNA wobble cytosine modification"/>
    <property type="evidence" value="ECO:0007669"/>
    <property type="project" value="UniProtKB-UniRule"/>
</dbReference>
<dbReference type="EMBL" id="LKCM01000061">
    <property type="protein sequence ID" value="KPQ44728.1"/>
    <property type="molecule type" value="Genomic_DNA"/>
</dbReference>
<dbReference type="PANTHER" id="PTHR40705">
    <property type="entry name" value="TRNA(ILE2) 2-AGMATINYLCYTIDINE SYNTHETASE TIAS"/>
    <property type="match status" value="1"/>
</dbReference>
<evidence type="ECO:0000256" key="5">
    <source>
        <dbReference type="ARBA" id="ARBA00022840"/>
    </source>
</evidence>
<comment type="subcellular location">
    <subcellularLocation>
        <location evidence="6">Cytoplasm</location>
    </subcellularLocation>
</comment>
<dbReference type="Pfam" id="PF23783">
    <property type="entry name" value="Zn_ribbon_TiaS"/>
    <property type="match status" value="1"/>
</dbReference>
<evidence type="ECO:0000259" key="7">
    <source>
        <dbReference type="Pfam" id="PF08489"/>
    </source>
</evidence>
<comment type="caution">
    <text evidence="10">The sequence shown here is derived from an EMBL/GenBank/DDBJ whole genome shotgun (WGS) entry which is preliminary data.</text>
</comment>
<evidence type="ECO:0000259" key="8">
    <source>
        <dbReference type="Pfam" id="PF22641"/>
    </source>
</evidence>
<reference evidence="10 11" key="1">
    <citation type="submission" date="2015-09" db="EMBL/GenBank/DDBJ databases">
        <title>A metagenomics-based metabolic model of nitrate-dependent anaerobic oxidation of methane by Methanoperedens-like archaea.</title>
        <authorList>
            <person name="Arshad A."/>
            <person name="Speth D.R."/>
            <person name="De Graaf R.M."/>
            <person name="Op Den Camp H.J."/>
            <person name="Jetten M.S."/>
            <person name="Welte C.U."/>
        </authorList>
    </citation>
    <scope>NUCLEOTIDE SEQUENCE [LARGE SCALE GENOMIC DNA]</scope>
</reference>
<keyword evidence="1 6" id="KW-0963">Cytoplasm</keyword>
<feature type="domain" description="TiaS C-terminal zinc ribbon" evidence="9">
    <location>
        <begin position="356"/>
        <end position="394"/>
    </location>
</feature>
<feature type="domain" description="TiaS-like TCKD" evidence="8">
    <location>
        <begin position="5"/>
        <end position="139"/>
    </location>
</feature>
<dbReference type="CDD" id="cd04482">
    <property type="entry name" value="RPA2_OBF_like"/>
    <property type="match status" value="1"/>
</dbReference>
<evidence type="ECO:0000313" key="11">
    <source>
        <dbReference type="Proteomes" id="UP000050360"/>
    </source>
</evidence>
<protein>
    <recommendedName>
        <fullName evidence="6">tRNA(Ile2) 2-agmatinylcytidine synthetase TiaS</fullName>
        <shortName evidence="6">tRNA(Ile2)-agm2C synthetase</shortName>
        <ecNumber evidence="6">6.3.4.22</ecNumber>
    </recommendedName>
    <alternativeName>
        <fullName evidence="6">tRNA(Ile2) agmatidine synthetase</fullName>
    </alternativeName>
</protein>
<evidence type="ECO:0000256" key="2">
    <source>
        <dbReference type="ARBA" id="ARBA00022598"/>
    </source>
</evidence>
<dbReference type="GO" id="GO:0016879">
    <property type="term" value="F:ligase activity, forming carbon-nitrogen bonds"/>
    <property type="evidence" value="ECO:0007669"/>
    <property type="project" value="UniProtKB-UniRule"/>
</dbReference>
<keyword evidence="4 6" id="KW-0547">Nucleotide-binding</keyword>
<comment type="similarity">
    <text evidence="6">Belongs to the TiaS family.</text>
</comment>
<organism evidence="10 11">
    <name type="scientific">Candidatus Methanoperedens nitratireducens</name>
    <dbReference type="NCBI Taxonomy" id="1392998"/>
    <lineage>
        <taxon>Archaea</taxon>
        <taxon>Methanobacteriati</taxon>
        <taxon>Methanobacteriota</taxon>
        <taxon>Stenosarchaea group</taxon>
        <taxon>Methanomicrobia</taxon>
        <taxon>Methanosarcinales</taxon>
        <taxon>ANME-2 cluster</taxon>
        <taxon>Candidatus Methanoperedentaceae</taxon>
        <taxon>Candidatus Methanoperedens</taxon>
    </lineage>
</organism>
<keyword evidence="5 6" id="KW-0067">ATP-binding</keyword>
<dbReference type="Pfam" id="PF08489">
    <property type="entry name" value="TiaS_FLD"/>
    <property type="match status" value="1"/>
</dbReference>
<dbReference type="Gene3D" id="3.30.70.2200">
    <property type="match status" value="1"/>
</dbReference>
<accession>A0A0P8AD29</accession>
<name>A0A0P8AD29_9EURY</name>
<dbReference type="Gene3D" id="3.90.600.20">
    <property type="match status" value="1"/>
</dbReference>
<dbReference type="PATRIC" id="fig|1719120.3.peg.760"/>
<dbReference type="InterPro" id="IPR024913">
    <property type="entry name" value="tRNA_Ile2__agm2C_synt"/>
</dbReference>
<evidence type="ECO:0000256" key="6">
    <source>
        <dbReference type="HAMAP-Rule" id="MF_01892"/>
    </source>
</evidence>
<dbReference type="PANTHER" id="PTHR40705:SF1">
    <property type="entry name" value="TRNA(ILE2) 2-AGMATINYLCYTIDINE SYNTHETASE TIAS"/>
    <property type="match status" value="1"/>
</dbReference>
<dbReference type="AlphaFoldDB" id="A0A0P8AD29"/>
<evidence type="ECO:0000256" key="3">
    <source>
        <dbReference type="ARBA" id="ARBA00022694"/>
    </source>
</evidence>
<dbReference type="GO" id="GO:0005737">
    <property type="term" value="C:cytoplasm"/>
    <property type="evidence" value="ECO:0007669"/>
    <property type="project" value="UniProtKB-SubCell"/>
</dbReference>
<comment type="catalytic activity">
    <reaction evidence="6">
        <text>cytidine(34) in tRNA(Ile2) + agmatine + ATP + H2O = 2-agmatinylcytidine(34) in tRNA(Ile2) + AMP + 2 phosphate + 2 H(+)</text>
        <dbReference type="Rhea" id="RHEA:43608"/>
        <dbReference type="Rhea" id="RHEA-COMP:10625"/>
        <dbReference type="Rhea" id="RHEA-COMP:10626"/>
        <dbReference type="ChEBI" id="CHEBI:15377"/>
        <dbReference type="ChEBI" id="CHEBI:15378"/>
        <dbReference type="ChEBI" id="CHEBI:30616"/>
        <dbReference type="ChEBI" id="CHEBI:43474"/>
        <dbReference type="ChEBI" id="CHEBI:58145"/>
        <dbReference type="ChEBI" id="CHEBI:82748"/>
        <dbReference type="ChEBI" id="CHEBI:83545"/>
        <dbReference type="ChEBI" id="CHEBI:456215"/>
        <dbReference type="EC" id="6.3.4.22"/>
    </reaction>
</comment>